<evidence type="ECO:0000256" key="1">
    <source>
        <dbReference type="SAM" id="MobiDB-lite"/>
    </source>
</evidence>
<comment type="caution">
    <text evidence="2">The sequence shown here is derived from an EMBL/GenBank/DDBJ whole genome shotgun (WGS) entry which is preliminary data.</text>
</comment>
<feature type="region of interest" description="Disordered" evidence="1">
    <location>
        <begin position="275"/>
        <end position="296"/>
    </location>
</feature>
<proteinExistence type="predicted"/>
<organism evidence="2 3">
    <name type="scientific">Exophiala viscosa</name>
    <dbReference type="NCBI Taxonomy" id="2486360"/>
    <lineage>
        <taxon>Eukaryota</taxon>
        <taxon>Fungi</taxon>
        <taxon>Dikarya</taxon>
        <taxon>Ascomycota</taxon>
        <taxon>Pezizomycotina</taxon>
        <taxon>Eurotiomycetes</taxon>
        <taxon>Chaetothyriomycetidae</taxon>
        <taxon>Chaetothyriales</taxon>
        <taxon>Herpotrichiellaceae</taxon>
        <taxon>Exophiala</taxon>
    </lineage>
</organism>
<sequence>MDLQLPSLVLRTIAERLIEDLEDPDVRQETISTLCSLRLTCQELAEMWTIRAALFEELNLHATNDNLSRLRQTNIAKAFAPFVRSIRFYASPFSSDVDFQHFRLILFVQSVFEREPEKCHVCDYNPYENSGGRVLDLSVQEGHSRYAAYKTRTQDDANLITNGTLQCAWTSALSAFNRLESICLGSVTDTCEAGSFSLQRGVFPSRRDCCGSSQSFLSELLFTPGDLLASAVAQCLISSRRSLKSLTFGFELPITQAPKYWDSVSLEGLQELSFRPLPPPAWEEPRDEEEPGDEEEERYDTVWAKIMLETSHSTLRSFELVQNHRYGEIFYWDRIAIAKFNFLYLRRLRLDGVDFSSARLAADILRFEALTWIEISHSQPSGEVHQWKIIFDAIRQRPTPLHLRFHENYPGKRINAVCFDTSHEVHSAPSPIEWSLGRYLSNKGDWNTTLAACFGWS</sequence>
<accession>A0AAN6DNF6</accession>
<evidence type="ECO:0000313" key="3">
    <source>
        <dbReference type="Proteomes" id="UP001203852"/>
    </source>
</evidence>
<dbReference type="Proteomes" id="UP001203852">
    <property type="component" value="Unassembled WGS sequence"/>
</dbReference>
<protein>
    <submittedName>
        <fullName evidence="2">Uncharacterized protein</fullName>
    </submittedName>
</protein>
<gene>
    <name evidence="2" type="ORF">EDD36DRAFT_76730</name>
</gene>
<dbReference type="AlphaFoldDB" id="A0AAN6DNF6"/>
<reference evidence="2" key="1">
    <citation type="journal article" date="2022" name="bioRxiv">
        <title>Deciphering the potential niche of two novel black yeast fungi from a biological soil crust based on their genomes, phenotypes, and melanin regulation.</title>
        <authorList>
            <consortium name="DOE Joint Genome Institute"/>
            <person name="Carr E.C."/>
            <person name="Barton Q."/>
            <person name="Grambo S."/>
            <person name="Sullivan M."/>
            <person name="Renfro C.M."/>
            <person name="Kuo A."/>
            <person name="Pangilinan J."/>
            <person name="Lipzen A."/>
            <person name="Keymanesh K."/>
            <person name="Savage E."/>
            <person name="Barry K."/>
            <person name="Grigoriev I.V."/>
            <person name="Riekhof W.R."/>
            <person name="Harris S.S."/>
        </authorList>
    </citation>
    <scope>NUCLEOTIDE SEQUENCE</scope>
    <source>
        <strain evidence="2">JF 03-4F</strain>
    </source>
</reference>
<feature type="compositionally biased region" description="Acidic residues" evidence="1">
    <location>
        <begin position="285"/>
        <end position="296"/>
    </location>
</feature>
<evidence type="ECO:0000313" key="2">
    <source>
        <dbReference type="EMBL" id="KAI1609614.1"/>
    </source>
</evidence>
<name>A0AAN6DNF6_9EURO</name>
<dbReference type="EMBL" id="MU404360">
    <property type="protein sequence ID" value="KAI1609614.1"/>
    <property type="molecule type" value="Genomic_DNA"/>
</dbReference>
<keyword evidence="3" id="KW-1185">Reference proteome</keyword>